<dbReference type="OrthoDB" id="5030973at2759"/>
<feature type="region of interest" description="Disordered" evidence="1">
    <location>
        <begin position="100"/>
        <end position="119"/>
    </location>
</feature>
<dbReference type="Proteomes" id="UP000664534">
    <property type="component" value="Unassembled WGS sequence"/>
</dbReference>
<reference evidence="2" key="1">
    <citation type="submission" date="2021-03" db="EMBL/GenBank/DDBJ databases">
        <authorList>
            <person name="Tagirdzhanova G."/>
        </authorList>
    </citation>
    <scope>NUCLEOTIDE SEQUENCE</scope>
</reference>
<evidence type="ECO:0000313" key="2">
    <source>
        <dbReference type="EMBL" id="CAF9930995.1"/>
    </source>
</evidence>
<evidence type="ECO:0000256" key="1">
    <source>
        <dbReference type="SAM" id="MobiDB-lite"/>
    </source>
</evidence>
<gene>
    <name evidence="2" type="ORF">IMSHALPRED_008336</name>
</gene>
<comment type="caution">
    <text evidence="2">The sequence shown here is derived from an EMBL/GenBank/DDBJ whole genome shotgun (WGS) entry which is preliminary data.</text>
</comment>
<dbReference type="AlphaFoldDB" id="A0A8H3IWE5"/>
<feature type="compositionally biased region" description="Basic and acidic residues" evidence="1">
    <location>
        <begin position="109"/>
        <end position="119"/>
    </location>
</feature>
<protein>
    <submittedName>
        <fullName evidence="2">Uncharacterized protein</fullName>
    </submittedName>
</protein>
<keyword evidence="3" id="KW-1185">Reference proteome</keyword>
<name>A0A8H3IWE5_9LECA</name>
<accession>A0A8H3IWE5</accession>
<evidence type="ECO:0000313" key="3">
    <source>
        <dbReference type="Proteomes" id="UP000664534"/>
    </source>
</evidence>
<dbReference type="EMBL" id="CAJPDT010000059">
    <property type="protein sequence ID" value="CAF9930995.1"/>
    <property type="molecule type" value="Genomic_DNA"/>
</dbReference>
<proteinExistence type="predicted"/>
<sequence>MDQPESGSGDTLNADFQTDFELDTTSGNLLKIRNEDDVNREKITARRINNTLFSCLLKTVQYGTWDHLPAALLIFDFHFGYRDACRDRFTGAAIEIEFQETKNSQSDAPDPRNKKNDPEVKLLAPVRVLGNPSKEKHVSKWFLEGNLTYQIPLGPQAGVTPHKEQKISSERQRRMWINGDPDSDDYHGHHNRVVWMTGENKVEETGILHNFPAAIVIVLPSDPKHCVKAKVVVTPHVAFSVNLIRLFPKRDDPIFLDRTTPKGPQYEFGKDFSDSDYPWGKIIKIPTEYEVRLTYIMKRLRRVLIFSRTPYTHKQGVQMFPSTTSCFRALS</sequence>
<organism evidence="2 3">
    <name type="scientific">Imshaugia aleurites</name>
    <dbReference type="NCBI Taxonomy" id="172621"/>
    <lineage>
        <taxon>Eukaryota</taxon>
        <taxon>Fungi</taxon>
        <taxon>Dikarya</taxon>
        <taxon>Ascomycota</taxon>
        <taxon>Pezizomycotina</taxon>
        <taxon>Lecanoromycetes</taxon>
        <taxon>OSLEUM clade</taxon>
        <taxon>Lecanoromycetidae</taxon>
        <taxon>Lecanorales</taxon>
        <taxon>Lecanorineae</taxon>
        <taxon>Parmeliaceae</taxon>
        <taxon>Imshaugia</taxon>
    </lineage>
</organism>